<evidence type="ECO:0000256" key="3">
    <source>
        <dbReference type="ARBA" id="ARBA00012098"/>
    </source>
</evidence>
<dbReference type="PANTHER" id="PTHR21047">
    <property type="entry name" value="DTDP-6-DEOXY-D-GLUCOSE-3,5 EPIMERASE"/>
    <property type="match status" value="1"/>
</dbReference>
<comment type="pathway">
    <text evidence="7">Carbohydrate biosynthesis; dTDP-L-rhamnose biosynthesis.</text>
</comment>
<dbReference type="GO" id="GO:0008830">
    <property type="term" value="F:dTDP-4-dehydrorhamnose 3,5-epimerase activity"/>
    <property type="evidence" value="ECO:0007669"/>
    <property type="project" value="UniProtKB-UniRule"/>
</dbReference>
<evidence type="ECO:0000256" key="2">
    <source>
        <dbReference type="ARBA" id="ARBA00001997"/>
    </source>
</evidence>
<feature type="active site" description="Proton acceptor" evidence="5">
    <location>
        <position position="67"/>
    </location>
</feature>
<evidence type="ECO:0000256" key="7">
    <source>
        <dbReference type="RuleBase" id="RU364069"/>
    </source>
</evidence>
<comment type="catalytic activity">
    <reaction evidence="1 7">
        <text>dTDP-4-dehydro-6-deoxy-alpha-D-glucose = dTDP-4-dehydro-beta-L-rhamnose</text>
        <dbReference type="Rhea" id="RHEA:16969"/>
        <dbReference type="ChEBI" id="CHEBI:57649"/>
        <dbReference type="ChEBI" id="CHEBI:62830"/>
        <dbReference type="EC" id="5.1.3.13"/>
    </reaction>
</comment>
<sequence length="187" mass="21494">MKFTQTEIPDVIIIEPTVFSDERGWFMESFNKDRFCKELKNLSLNAPEDFVQDNHSVSKKGVLRGLHYQISPHAQGKLVRVVEGAAFDVAVDLRKDSETYLKWIGVELSKNNKKMLWIPEGFAHGFLALEDNTQFLYKTTNYYNPESERSLLWNDERLNIRWPAIELINISAKDACAPNILSLEGEG</sequence>
<dbReference type="SUPFAM" id="SSF51182">
    <property type="entry name" value="RmlC-like cupins"/>
    <property type="match status" value="1"/>
</dbReference>
<dbReference type="InterPro" id="IPR000888">
    <property type="entry name" value="RmlC-like"/>
</dbReference>
<keyword evidence="7 8" id="KW-0413">Isomerase</keyword>
<evidence type="ECO:0000256" key="5">
    <source>
        <dbReference type="PIRSR" id="PIRSR600888-1"/>
    </source>
</evidence>
<feature type="active site" description="Proton donor" evidence="5">
    <location>
        <position position="137"/>
    </location>
</feature>
<organism evidence="8 9">
    <name type="scientific">Pseudomonas saxonica</name>
    <dbReference type="NCBI Taxonomy" id="2600598"/>
    <lineage>
        <taxon>Bacteria</taxon>
        <taxon>Pseudomonadati</taxon>
        <taxon>Pseudomonadota</taxon>
        <taxon>Gammaproteobacteria</taxon>
        <taxon>Pseudomonadales</taxon>
        <taxon>Pseudomonadaceae</taxon>
        <taxon>Pseudomonas</taxon>
    </lineage>
</organism>
<dbReference type="EC" id="5.1.3.13" evidence="3 7"/>
<evidence type="ECO:0000256" key="1">
    <source>
        <dbReference type="ARBA" id="ARBA00001298"/>
    </source>
</evidence>
<comment type="subunit">
    <text evidence="7">Homodimer.</text>
</comment>
<dbReference type="CDD" id="cd00438">
    <property type="entry name" value="cupin_RmlC"/>
    <property type="match status" value="1"/>
</dbReference>
<dbReference type="GO" id="GO:0019305">
    <property type="term" value="P:dTDP-rhamnose biosynthetic process"/>
    <property type="evidence" value="ECO:0007669"/>
    <property type="project" value="UniProtKB-UniRule"/>
</dbReference>
<evidence type="ECO:0000256" key="6">
    <source>
        <dbReference type="PIRSR" id="PIRSR600888-3"/>
    </source>
</evidence>
<dbReference type="UniPathway" id="UPA00124"/>
<dbReference type="Pfam" id="PF00908">
    <property type="entry name" value="dTDP_sugar_isom"/>
    <property type="match status" value="1"/>
</dbReference>
<gene>
    <name evidence="8" type="primary">rfbC</name>
    <name evidence="8" type="ORF">FJD37_12215</name>
</gene>
<dbReference type="InterPro" id="IPR014710">
    <property type="entry name" value="RmlC-like_jellyroll"/>
</dbReference>
<evidence type="ECO:0000313" key="9">
    <source>
        <dbReference type="Proteomes" id="UP000317901"/>
    </source>
</evidence>
<dbReference type="OrthoDB" id="9800680at2"/>
<dbReference type="RefSeq" id="WP_146426306.1">
    <property type="nucleotide sequence ID" value="NZ_VFIP01000020.1"/>
</dbReference>
<comment type="similarity">
    <text evidence="7">Belongs to the dTDP-4-dehydrorhamnose 3,5-epimerase family.</text>
</comment>
<dbReference type="PANTHER" id="PTHR21047:SF2">
    <property type="entry name" value="THYMIDINE DIPHOSPHO-4-KETO-RHAMNOSE 3,5-EPIMERASE"/>
    <property type="match status" value="1"/>
</dbReference>
<dbReference type="GO" id="GO:0000271">
    <property type="term" value="P:polysaccharide biosynthetic process"/>
    <property type="evidence" value="ECO:0007669"/>
    <property type="project" value="TreeGrafter"/>
</dbReference>
<dbReference type="AlphaFoldDB" id="A0A5C5PWK7"/>
<name>A0A5C5PWK7_9PSED</name>
<comment type="caution">
    <text evidence="8">The sequence shown here is derived from an EMBL/GenBank/DDBJ whole genome shotgun (WGS) entry which is preliminary data.</text>
</comment>
<feature type="site" description="Participates in a stacking interaction with the thymidine ring of dTDP-4-oxo-6-deoxyglucose" evidence="6">
    <location>
        <position position="143"/>
    </location>
</feature>
<dbReference type="Proteomes" id="UP000317901">
    <property type="component" value="Unassembled WGS sequence"/>
</dbReference>
<proteinExistence type="inferred from homology"/>
<dbReference type="GO" id="GO:0005829">
    <property type="term" value="C:cytosol"/>
    <property type="evidence" value="ECO:0007669"/>
    <property type="project" value="TreeGrafter"/>
</dbReference>
<dbReference type="NCBIfam" id="TIGR01221">
    <property type="entry name" value="rmlC"/>
    <property type="match status" value="1"/>
</dbReference>
<accession>A0A5C5PWK7</accession>
<protein>
    <recommendedName>
        <fullName evidence="4 7">dTDP-4-dehydrorhamnose 3,5-epimerase</fullName>
        <ecNumber evidence="3 7">5.1.3.13</ecNumber>
    </recommendedName>
    <alternativeName>
        <fullName evidence="7">Thymidine diphospho-4-keto-rhamnose 3,5-epimerase</fullName>
    </alternativeName>
</protein>
<dbReference type="InterPro" id="IPR011051">
    <property type="entry name" value="RmlC_Cupin_sf"/>
</dbReference>
<evidence type="ECO:0000256" key="4">
    <source>
        <dbReference type="ARBA" id="ARBA00019595"/>
    </source>
</evidence>
<dbReference type="EMBL" id="VFIP01000020">
    <property type="protein sequence ID" value="TWR94131.1"/>
    <property type="molecule type" value="Genomic_DNA"/>
</dbReference>
<evidence type="ECO:0000313" key="8">
    <source>
        <dbReference type="EMBL" id="TWR94131.1"/>
    </source>
</evidence>
<dbReference type="Gene3D" id="2.60.120.10">
    <property type="entry name" value="Jelly Rolls"/>
    <property type="match status" value="1"/>
</dbReference>
<reference evidence="8 9" key="1">
    <citation type="submission" date="2019-06" db="EMBL/GenBank/DDBJ databases">
        <title>Pseudomonas bimorpha sp. nov. isolated from bovine raw milk and skim milk concentrate.</title>
        <authorList>
            <person name="Hofmann K."/>
            <person name="Huptas C."/>
            <person name="Doll E."/>
            <person name="Scherer S."/>
            <person name="Wenning M."/>
        </authorList>
    </citation>
    <scope>NUCLEOTIDE SEQUENCE [LARGE SCALE GENOMIC DNA]</scope>
    <source>
        <strain evidence="8 9">DSM 108990</strain>
    </source>
</reference>
<comment type="function">
    <text evidence="2 7">Catalyzes the epimerization of the C3' and C5'positions of dTDP-6-deoxy-D-xylo-4-hexulose, forming dTDP-6-deoxy-L-lyxo-4-hexulose.</text>
</comment>